<sequence>MSGRLSWRDKTQTTAMCLAFAILHGCASSPDDTVVCGTVSSYLEPDNSAQLYRVVVTHLDGVPVISRPNYRLTPGKHEFTVAELINAPELKVSLAARKVKVLTVDVSAEQRYHIAAQFNTDRIYIGRNTGYWQPIVWQTESHQCEMKSEP</sequence>
<organism evidence="1 2">
    <name type="scientific">Shewanella algicola</name>
    <dbReference type="NCBI Taxonomy" id="640633"/>
    <lineage>
        <taxon>Bacteria</taxon>
        <taxon>Pseudomonadati</taxon>
        <taxon>Pseudomonadota</taxon>
        <taxon>Gammaproteobacteria</taxon>
        <taxon>Alteromonadales</taxon>
        <taxon>Shewanellaceae</taxon>
        <taxon>Shewanella</taxon>
    </lineage>
</organism>
<comment type="caution">
    <text evidence="1">The sequence shown here is derived from an EMBL/GenBank/DDBJ whole genome shotgun (WGS) entry which is preliminary data.</text>
</comment>
<dbReference type="AlphaFoldDB" id="A0A9X1Z3P1"/>
<accession>A0A9X1Z3P1</accession>
<evidence type="ECO:0000313" key="1">
    <source>
        <dbReference type="EMBL" id="MCL1104194.1"/>
    </source>
</evidence>
<dbReference type="RefSeq" id="WP_229779888.1">
    <property type="nucleotide sequence ID" value="NZ_BMQI01000004.1"/>
</dbReference>
<keyword evidence="2" id="KW-1185">Reference proteome</keyword>
<name>A0A9X1Z3P1_9GAMM</name>
<proteinExistence type="predicted"/>
<reference evidence="1" key="1">
    <citation type="submission" date="2022-01" db="EMBL/GenBank/DDBJ databases">
        <title>Whole genome-based taxonomy of the Shewanellaceae.</title>
        <authorList>
            <person name="Martin-Rodriguez A.J."/>
        </authorList>
    </citation>
    <scope>NUCLEOTIDE SEQUENCE</scope>
    <source>
        <strain evidence="1">DSM 23803</strain>
    </source>
</reference>
<dbReference type="EMBL" id="JAKILJ010000004">
    <property type="protein sequence ID" value="MCL1104194.1"/>
    <property type="molecule type" value="Genomic_DNA"/>
</dbReference>
<protein>
    <submittedName>
        <fullName evidence="1">Uncharacterized protein</fullName>
    </submittedName>
</protein>
<dbReference type="Proteomes" id="UP001139408">
    <property type="component" value="Unassembled WGS sequence"/>
</dbReference>
<evidence type="ECO:0000313" key="2">
    <source>
        <dbReference type="Proteomes" id="UP001139408"/>
    </source>
</evidence>
<gene>
    <name evidence="1" type="ORF">L2749_02795</name>
</gene>